<dbReference type="InterPro" id="IPR001247">
    <property type="entry name" value="ExoRNase_PH_dom1"/>
</dbReference>
<dbReference type="OMA" id="TQHESKL"/>
<dbReference type="InterPro" id="IPR015847">
    <property type="entry name" value="ExoRNase_PH_dom2"/>
</dbReference>
<dbReference type="Pfam" id="PF01138">
    <property type="entry name" value="RNase_PH"/>
    <property type="match status" value="1"/>
</dbReference>
<comment type="similarity">
    <text evidence="3">Belongs to the RNase PH family.</text>
</comment>
<dbReference type="InterPro" id="IPR050590">
    <property type="entry name" value="Exosome_comp_Rrp42_subfam"/>
</dbReference>
<dbReference type="HOGENOM" id="CLU_038194_0_0_1"/>
<feature type="non-terminal residue" evidence="11">
    <location>
        <position position="275"/>
    </location>
</feature>
<feature type="non-terminal residue" evidence="11">
    <location>
        <position position="1"/>
    </location>
</feature>
<reference evidence="11" key="1">
    <citation type="journal article" date="2013" name="Nature">
        <title>Insights into bilaterian evolution from three spiralian genomes.</title>
        <authorList>
            <person name="Simakov O."/>
            <person name="Marletaz F."/>
            <person name="Cho S.J."/>
            <person name="Edsinger-Gonzales E."/>
            <person name="Havlak P."/>
            <person name="Hellsten U."/>
            <person name="Kuo D.H."/>
            <person name="Larsson T."/>
            <person name="Lv J."/>
            <person name="Arendt D."/>
            <person name="Savage R."/>
            <person name="Osoegawa K."/>
            <person name="de Jong P."/>
            <person name="Grimwood J."/>
            <person name="Chapman J.A."/>
            <person name="Shapiro H."/>
            <person name="Aerts A."/>
            <person name="Otillar R.P."/>
            <person name="Terry A.Y."/>
            <person name="Boore J.L."/>
            <person name="Grigoriev I.V."/>
            <person name="Lindberg D.R."/>
            <person name="Seaver E.C."/>
            <person name="Weisblat D.A."/>
            <person name="Putnam N.H."/>
            <person name="Rokhsar D.S."/>
        </authorList>
    </citation>
    <scope>NUCLEOTIDE SEQUENCE</scope>
</reference>
<evidence type="ECO:0000256" key="8">
    <source>
        <dbReference type="ARBA" id="ARBA00032660"/>
    </source>
</evidence>
<evidence type="ECO:0000256" key="5">
    <source>
        <dbReference type="ARBA" id="ARBA00022490"/>
    </source>
</evidence>
<proteinExistence type="inferred from homology"/>
<evidence type="ECO:0000259" key="9">
    <source>
        <dbReference type="Pfam" id="PF01138"/>
    </source>
</evidence>
<keyword evidence="7" id="KW-0539">Nucleus</keyword>
<dbReference type="GeneID" id="20196188"/>
<evidence type="ECO:0000256" key="3">
    <source>
        <dbReference type="ARBA" id="ARBA00006678"/>
    </source>
</evidence>
<dbReference type="InterPro" id="IPR020568">
    <property type="entry name" value="Ribosomal_Su5_D2-typ_SF"/>
</dbReference>
<dbReference type="PANTHER" id="PTHR11097:SF14">
    <property type="entry name" value="EXOSOME COMPLEX COMPONENT RRP45"/>
    <property type="match status" value="1"/>
</dbReference>
<organism evidence="11">
    <name type="scientific">Helobdella robusta</name>
    <name type="common">Californian leech</name>
    <dbReference type="NCBI Taxonomy" id="6412"/>
    <lineage>
        <taxon>Eukaryota</taxon>
        <taxon>Metazoa</taxon>
        <taxon>Spiralia</taxon>
        <taxon>Lophotrochozoa</taxon>
        <taxon>Annelida</taxon>
        <taxon>Clitellata</taxon>
        <taxon>Hirudinea</taxon>
        <taxon>Rhynchobdellida</taxon>
        <taxon>Glossiphoniidae</taxon>
        <taxon>Helobdella</taxon>
    </lineage>
</organism>
<protein>
    <recommendedName>
        <fullName evidence="4">Exosome complex component RRP45</fullName>
    </recommendedName>
    <alternativeName>
        <fullName evidence="8">Exosome component 9</fullName>
    </alternativeName>
</protein>
<evidence type="ECO:0000256" key="4">
    <source>
        <dbReference type="ARBA" id="ARBA00019572"/>
    </source>
</evidence>
<evidence type="ECO:0000313" key="11">
    <source>
        <dbReference type="EMBL" id="ESO05700.1"/>
    </source>
</evidence>
<evidence type="ECO:0000256" key="6">
    <source>
        <dbReference type="ARBA" id="ARBA00022884"/>
    </source>
</evidence>
<dbReference type="SUPFAM" id="SSF54211">
    <property type="entry name" value="Ribosomal protein S5 domain 2-like"/>
    <property type="match status" value="1"/>
</dbReference>
<gene>
    <name evidence="11" type="ORF">HELRODRAFT_132487</name>
</gene>
<dbReference type="Pfam" id="PF03725">
    <property type="entry name" value="RNase_PH_C"/>
    <property type="match status" value="1"/>
</dbReference>
<dbReference type="InterPro" id="IPR033100">
    <property type="entry name" value="Rrp45"/>
</dbReference>
<dbReference type="EMBL" id="KB096325">
    <property type="protein sequence ID" value="ESO05700.1"/>
    <property type="molecule type" value="Genomic_DNA"/>
</dbReference>
<dbReference type="OrthoDB" id="10264038at2759"/>
<dbReference type="InterPro" id="IPR036345">
    <property type="entry name" value="ExoRNase_PH_dom2_sf"/>
</dbReference>
<dbReference type="CDD" id="cd11368">
    <property type="entry name" value="RNase_PH_RRP45"/>
    <property type="match status" value="1"/>
</dbReference>
<dbReference type="PANTHER" id="PTHR11097">
    <property type="entry name" value="EXOSOME COMPLEX EXONUCLEASE RIBOSOMAL RNA PROCESSING PROTEIN"/>
    <property type="match status" value="1"/>
</dbReference>
<dbReference type="eggNOG" id="KOG1614">
    <property type="taxonomic scope" value="Eukaryota"/>
</dbReference>
<feature type="domain" description="Exoribonuclease phosphorolytic" evidence="10">
    <location>
        <begin position="187"/>
        <end position="258"/>
    </location>
</feature>
<dbReference type="STRING" id="6412.T1EHY8"/>
<accession>V3V386</accession>
<keyword evidence="6" id="KW-0694">RNA-binding</keyword>
<feature type="domain" description="Exoribonuclease phosphorolytic" evidence="9">
    <location>
        <begin position="26"/>
        <end position="161"/>
    </location>
</feature>
<dbReference type="RefSeq" id="XP_009016333.1">
    <property type="nucleotide sequence ID" value="XM_009018085.1"/>
</dbReference>
<dbReference type="SUPFAM" id="SSF55666">
    <property type="entry name" value="Ribonuclease PH domain 2-like"/>
    <property type="match status" value="1"/>
</dbReference>
<keyword evidence="5" id="KW-0963">Cytoplasm</keyword>
<comment type="subcellular location">
    <subcellularLocation>
        <location evidence="2">Cytoplasm</location>
    </subcellularLocation>
    <subcellularLocation>
        <location evidence="1">Nucleus</location>
    </subcellularLocation>
</comment>
<evidence type="ECO:0000256" key="2">
    <source>
        <dbReference type="ARBA" id="ARBA00004496"/>
    </source>
</evidence>
<name>V3V386_HELRO</name>
<evidence type="ECO:0000259" key="10">
    <source>
        <dbReference type="Pfam" id="PF03725"/>
    </source>
</evidence>
<sequence length="275" mass="30639">LSNTEKEFVRAVIAEKYRLDGRGPREYRSIKIRYEGSKGCCFVDLGETKVVAQISWELSTPKDSRPNEGMVRVNVELSPLMGSFAAIPNSAPTTDDIIEVNRLLERCLRESNCLDLESLCIESGTSAMTIKVDLHVLNHSGNLIDALMLAGIGALKHFRKPDVTYCGLETIVHTNEDRDPLPLNLLHIPVCTTFAFFSLTSDSTVVIMDPTDLEEKCCDWKVIIAANKQREICLMQTLGSRALTTADQILLCCNLAIERAIQTAHLIERSLKEDE</sequence>
<dbReference type="Gene3D" id="3.30.230.70">
    <property type="entry name" value="GHMP Kinase, N-terminal domain"/>
    <property type="match status" value="1"/>
</dbReference>
<evidence type="ECO:0000256" key="7">
    <source>
        <dbReference type="ARBA" id="ARBA00023242"/>
    </source>
</evidence>
<evidence type="ECO:0000256" key="1">
    <source>
        <dbReference type="ARBA" id="ARBA00004123"/>
    </source>
</evidence>
<dbReference type="InterPro" id="IPR027408">
    <property type="entry name" value="PNPase/RNase_PH_dom_sf"/>
</dbReference>